<keyword evidence="7 15" id="KW-0547">Nucleotide-binding</keyword>
<dbReference type="Gene3D" id="1.10.240.10">
    <property type="entry name" value="Tyrosyl-Transfer RNA Synthetase"/>
    <property type="match status" value="1"/>
</dbReference>
<keyword evidence="9 14" id="KW-0694">RNA-binding</keyword>
<dbReference type="PROSITE" id="PS50886">
    <property type="entry name" value="TRBD"/>
    <property type="match status" value="1"/>
</dbReference>
<evidence type="ECO:0000256" key="5">
    <source>
        <dbReference type="ARBA" id="ARBA00022555"/>
    </source>
</evidence>
<evidence type="ECO:0000256" key="1">
    <source>
        <dbReference type="ARBA" id="ARBA00004123"/>
    </source>
</evidence>
<keyword evidence="8 15" id="KW-0067">ATP-binding</keyword>
<dbReference type="EC" id="6.1.1.1" evidence="15"/>
<evidence type="ECO:0000256" key="12">
    <source>
        <dbReference type="ARBA" id="ARBA00023242"/>
    </source>
</evidence>
<dbReference type="EMBL" id="CAJPIZ010001136">
    <property type="protein sequence ID" value="CAG2102944.1"/>
    <property type="molecule type" value="Genomic_DNA"/>
</dbReference>
<evidence type="ECO:0000256" key="9">
    <source>
        <dbReference type="ARBA" id="ARBA00022884"/>
    </source>
</evidence>
<evidence type="ECO:0000256" key="6">
    <source>
        <dbReference type="ARBA" id="ARBA00022598"/>
    </source>
</evidence>
<keyword evidence="18" id="KW-1185">Reference proteome</keyword>
<dbReference type="GO" id="GO:0004831">
    <property type="term" value="F:tyrosine-tRNA ligase activity"/>
    <property type="evidence" value="ECO:0007669"/>
    <property type="project" value="UniProtKB-EC"/>
</dbReference>
<evidence type="ECO:0000313" key="18">
    <source>
        <dbReference type="Proteomes" id="UP000759131"/>
    </source>
</evidence>
<dbReference type="GO" id="GO:0005634">
    <property type="term" value="C:nucleus"/>
    <property type="evidence" value="ECO:0007669"/>
    <property type="project" value="UniProtKB-SubCell"/>
</dbReference>
<dbReference type="GO" id="GO:0005524">
    <property type="term" value="F:ATP binding"/>
    <property type="evidence" value="ECO:0007669"/>
    <property type="project" value="UniProtKB-KW"/>
</dbReference>
<dbReference type="SUPFAM" id="SSF50249">
    <property type="entry name" value="Nucleic acid-binding proteins"/>
    <property type="match status" value="1"/>
</dbReference>
<accession>A0A7R9PVQ1</accession>
<dbReference type="PANTHER" id="PTHR11586">
    <property type="entry name" value="TRNA-AMINOACYLATION COFACTOR ARC1 FAMILY MEMBER"/>
    <property type="match status" value="1"/>
</dbReference>
<dbReference type="FunFam" id="2.40.50.140:FF:000047">
    <property type="entry name" value="tyrosine--tRNA ligase, cytoplasmic isoform X2"/>
    <property type="match status" value="1"/>
</dbReference>
<gene>
    <name evidence="17" type="ORF">OSB1V03_LOCUS2977</name>
</gene>
<dbReference type="SUPFAM" id="SSF52374">
    <property type="entry name" value="Nucleotidylyl transferase"/>
    <property type="match status" value="1"/>
</dbReference>
<keyword evidence="6 15" id="KW-0436">Ligase</keyword>
<evidence type="ECO:0000256" key="14">
    <source>
        <dbReference type="PROSITE-ProRule" id="PRU00209"/>
    </source>
</evidence>
<dbReference type="OrthoDB" id="197206at2759"/>
<dbReference type="NCBIfam" id="TIGR00234">
    <property type="entry name" value="tyrS"/>
    <property type="match status" value="1"/>
</dbReference>
<dbReference type="Proteomes" id="UP000759131">
    <property type="component" value="Unassembled WGS sequence"/>
</dbReference>
<keyword evidence="4" id="KW-0963">Cytoplasm</keyword>
<dbReference type="InterPro" id="IPR012340">
    <property type="entry name" value="NA-bd_OB-fold"/>
</dbReference>
<dbReference type="FunFam" id="1.10.240.10:FF:000004">
    <property type="entry name" value="Tyrosine--tRNA ligase"/>
    <property type="match status" value="1"/>
</dbReference>
<dbReference type="InterPro" id="IPR014729">
    <property type="entry name" value="Rossmann-like_a/b/a_fold"/>
</dbReference>
<dbReference type="CDD" id="cd02799">
    <property type="entry name" value="tRNA_bind_EMAP-II_like"/>
    <property type="match status" value="1"/>
</dbReference>
<dbReference type="InterPro" id="IPR002547">
    <property type="entry name" value="tRNA-bd_dom"/>
</dbReference>
<dbReference type="FunFam" id="3.40.50.620:FF:000040">
    <property type="entry name" value="Tyrosine--tRNA ligase"/>
    <property type="match status" value="1"/>
</dbReference>
<protein>
    <recommendedName>
        <fullName evidence="15">Tyrosine--tRNA ligase</fullName>
        <ecNumber evidence="15">6.1.1.1</ecNumber>
    </recommendedName>
    <alternativeName>
        <fullName evidence="15">Tyrosyl-tRNA synthetase</fullName>
    </alternativeName>
</protein>
<evidence type="ECO:0000256" key="11">
    <source>
        <dbReference type="ARBA" id="ARBA00023146"/>
    </source>
</evidence>
<dbReference type="NCBIfam" id="NF006330">
    <property type="entry name" value="PRK08560.1"/>
    <property type="match status" value="1"/>
</dbReference>
<keyword evidence="11 15" id="KW-0030">Aminoacyl-tRNA synthetase</keyword>
<sequence length="542" mass="60268">MANENNINGTNRADSAVTDALTADEKVALITRNLQEVLGEDRLKEIVNTRDVRIYWGTATTGRPHVAYFVPMCKIADFLKSGCEVSVLFANLHGYLDNMKSSWDLLEHRTQYYESVIKAMLTSIGVPIDKLKFVKGTDYQLSREFTLDVYRLSSMVTEHDAKKAGAEVVKQVDHPLISALLYPGLQALDEEYLKVDAQFGGVDQRKIFTFAEKYLPQLGYTKRIHLMNPMVPGLSGGKMSSSEEDSKIDLLDSPDVVKKKLKRAFCEPGKIADNGVLAFVKHVVFSLFDTFVIARKEANGGDLTYAHYQSLEDDFVQLRLHPGDLKAAVEKYLNRLLEPIRETFKDPKLKKLTDNAYPSLDKKGKVVATSANDINPSLLDIRVGKIVDIEKHPDADSLYVSQIDLGDADGGTRTVVSGLAALMSRESLHERLVVVLANLKPAKMRGVESRGMILCASTDEPRQVEPLNPPSGSQPGERVFVEGYSRPASDTWEQLNPKKKVWEKLQTDLRTSHNGLAEWSGNPLVTTRGLITCKSMSNAPIK</sequence>
<reference evidence="17" key="1">
    <citation type="submission" date="2020-11" db="EMBL/GenBank/DDBJ databases">
        <authorList>
            <person name="Tran Van P."/>
        </authorList>
    </citation>
    <scope>NUCLEOTIDE SEQUENCE</scope>
</reference>
<evidence type="ECO:0000256" key="7">
    <source>
        <dbReference type="ARBA" id="ARBA00022741"/>
    </source>
</evidence>
<comment type="similarity">
    <text evidence="3 15">Belongs to the class-I aminoacyl-tRNA synthetase family.</text>
</comment>
<dbReference type="Gene3D" id="3.40.50.620">
    <property type="entry name" value="HUPs"/>
    <property type="match status" value="1"/>
</dbReference>
<dbReference type="Pfam" id="PF00579">
    <property type="entry name" value="tRNA-synt_1b"/>
    <property type="match status" value="1"/>
</dbReference>
<dbReference type="Pfam" id="PF01588">
    <property type="entry name" value="tRNA_bind"/>
    <property type="match status" value="1"/>
</dbReference>
<organism evidence="17">
    <name type="scientific">Medioppia subpectinata</name>
    <dbReference type="NCBI Taxonomy" id="1979941"/>
    <lineage>
        <taxon>Eukaryota</taxon>
        <taxon>Metazoa</taxon>
        <taxon>Ecdysozoa</taxon>
        <taxon>Arthropoda</taxon>
        <taxon>Chelicerata</taxon>
        <taxon>Arachnida</taxon>
        <taxon>Acari</taxon>
        <taxon>Acariformes</taxon>
        <taxon>Sarcoptiformes</taxon>
        <taxon>Oribatida</taxon>
        <taxon>Brachypylina</taxon>
        <taxon>Oppioidea</taxon>
        <taxon>Oppiidae</taxon>
        <taxon>Medioppia</taxon>
    </lineage>
</organism>
<evidence type="ECO:0000256" key="10">
    <source>
        <dbReference type="ARBA" id="ARBA00022917"/>
    </source>
</evidence>
<dbReference type="InterPro" id="IPR002307">
    <property type="entry name" value="Tyr-tRNA-ligase"/>
</dbReference>
<evidence type="ECO:0000256" key="8">
    <source>
        <dbReference type="ARBA" id="ARBA00022840"/>
    </source>
</evidence>
<dbReference type="GO" id="GO:0005737">
    <property type="term" value="C:cytoplasm"/>
    <property type="evidence" value="ECO:0007669"/>
    <property type="project" value="UniProtKB-SubCell"/>
</dbReference>
<keyword evidence="10 15" id="KW-0648">Protein biosynthesis</keyword>
<evidence type="ECO:0000256" key="4">
    <source>
        <dbReference type="ARBA" id="ARBA00022490"/>
    </source>
</evidence>
<keyword evidence="5 14" id="KW-0820">tRNA-binding</keyword>
<dbReference type="EMBL" id="OC855711">
    <property type="protein sequence ID" value="CAD7622514.1"/>
    <property type="molecule type" value="Genomic_DNA"/>
</dbReference>
<dbReference type="GO" id="GO:0006950">
    <property type="term" value="P:response to stress"/>
    <property type="evidence" value="ECO:0007669"/>
    <property type="project" value="UniProtKB-ARBA"/>
</dbReference>
<dbReference type="PANTHER" id="PTHR11586:SF43">
    <property type="entry name" value="TYROSINE--TRNA LIGASE, CYTOPLASMIC"/>
    <property type="match status" value="1"/>
</dbReference>
<evidence type="ECO:0000256" key="13">
    <source>
        <dbReference type="ARBA" id="ARBA00048400"/>
    </source>
</evidence>
<evidence type="ECO:0000256" key="2">
    <source>
        <dbReference type="ARBA" id="ARBA00004496"/>
    </source>
</evidence>
<feature type="domain" description="TRNA-binding" evidence="16">
    <location>
        <begin position="375"/>
        <end position="480"/>
    </location>
</feature>
<keyword evidence="12" id="KW-0539">Nucleus</keyword>
<proteinExistence type="inferred from homology"/>
<comment type="catalytic activity">
    <reaction evidence="13">
        <text>tRNA(Tyr) + L-tyrosine + ATP = L-tyrosyl-tRNA(Tyr) + AMP + diphosphate + H(+)</text>
        <dbReference type="Rhea" id="RHEA:10220"/>
        <dbReference type="Rhea" id="RHEA-COMP:9706"/>
        <dbReference type="Rhea" id="RHEA-COMP:9707"/>
        <dbReference type="ChEBI" id="CHEBI:15378"/>
        <dbReference type="ChEBI" id="CHEBI:30616"/>
        <dbReference type="ChEBI" id="CHEBI:33019"/>
        <dbReference type="ChEBI" id="CHEBI:58315"/>
        <dbReference type="ChEBI" id="CHEBI:78442"/>
        <dbReference type="ChEBI" id="CHEBI:78536"/>
        <dbReference type="ChEBI" id="CHEBI:456215"/>
        <dbReference type="EC" id="6.1.1.1"/>
    </reaction>
    <physiologicalReaction direction="left-to-right" evidence="13">
        <dbReference type="Rhea" id="RHEA:10221"/>
    </physiologicalReaction>
</comment>
<dbReference type="GO" id="GO:0006437">
    <property type="term" value="P:tyrosyl-tRNA aminoacylation"/>
    <property type="evidence" value="ECO:0007669"/>
    <property type="project" value="InterPro"/>
</dbReference>
<evidence type="ECO:0000256" key="3">
    <source>
        <dbReference type="ARBA" id="ARBA00005594"/>
    </source>
</evidence>
<name>A0A7R9PVQ1_9ACAR</name>
<evidence type="ECO:0000259" key="16">
    <source>
        <dbReference type="PROSITE" id="PS50886"/>
    </source>
</evidence>
<dbReference type="CDD" id="cd00805">
    <property type="entry name" value="TyrRS_core"/>
    <property type="match status" value="1"/>
</dbReference>
<dbReference type="Gene3D" id="2.40.50.140">
    <property type="entry name" value="Nucleic acid-binding proteins"/>
    <property type="match status" value="1"/>
</dbReference>
<evidence type="ECO:0000313" key="17">
    <source>
        <dbReference type="EMBL" id="CAD7622514.1"/>
    </source>
</evidence>
<comment type="subcellular location">
    <subcellularLocation>
        <location evidence="2">Cytoplasm</location>
    </subcellularLocation>
    <subcellularLocation>
        <location evidence="1">Nucleus</location>
    </subcellularLocation>
</comment>
<dbReference type="PRINTS" id="PR01040">
    <property type="entry name" value="TRNASYNTHTYR"/>
</dbReference>
<dbReference type="InterPro" id="IPR051270">
    <property type="entry name" value="Tyrosine-tRNA_ligase_regulator"/>
</dbReference>
<evidence type="ECO:0000256" key="15">
    <source>
        <dbReference type="RuleBase" id="RU361234"/>
    </source>
</evidence>
<dbReference type="AlphaFoldDB" id="A0A7R9PVQ1"/>
<dbReference type="InterPro" id="IPR002305">
    <property type="entry name" value="aa-tRNA-synth_Ic"/>
</dbReference>
<dbReference type="GO" id="GO:0000049">
    <property type="term" value="F:tRNA binding"/>
    <property type="evidence" value="ECO:0007669"/>
    <property type="project" value="UniProtKB-UniRule"/>
</dbReference>